<feature type="binding site" evidence="5">
    <location>
        <position position="234"/>
    </location>
    <ligand>
        <name>3-dehydroquinate</name>
        <dbReference type="ChEBI" id="CHEBI:32364"/>
    </ligand>
</feature>
<dbReference type="HAMAP" id="MF_00214">
    <property type="entry name" value="AroD"/>
    <property type="match status" value="1"/>
</dbReference>
<feature type="active site" description="Schiff-base intermediate with substrate" evidence="5">
    <location>
        <position position="172"/>
    </location>
</feature>
<keyword evidence="5" id="KW-0028">Amino-acid biosynthesis</keyword>
<dbReference type="GO" id="GO:0046279">
    <property type="term" value="P:3,4-dihydroxybenzoate biosynthetic process"/>
    <property type="evidence" value="ECO:0007669"/>
    <property type="project" value="UniProtKB-ARBA"/>
</dbReference>
<keyword evidence="2 5" id="KW-0057">Aromatic amino acid biosynthesis</keyword>
<dbReference type="PANTHER" id="PTHR43699">
    <property type="entry name" value="3-DEHYDROQUINATE DEHYDRATASE"/>
    <property type="match status" value="1"/>
</dbReference>
<feature type="binding site" evidence="5">
    <location>
        <position position="215"/>
    </location>
    <ligand>
        <name>3-dehydroquinate</name>
        <dbReference type="ChEBI" id="CHEBI:32364"/>
    </ligand>
</feature>
<dbReference type="GO" id="GO:0009423">
    <property type="term" value="P:chorismate biosynthetic process"/>
    <property type="evidence" value="ECO:0007669"/>
    <property type="project" value="UniProtKB-UniRule"/>
</dbReference>
<comment type="function">
    <text evidence="5">Involved in the third step of the chorismate pathway, which leads to the biosynthesis of aromatic amino acids. Catalyzes the cis-dehydration of 3-dehydroquinate (DHQ) and introduces the first double bond of the aromatic ring to yield 3-dehydroshikimate.</text>
</comment>
<feature type="binding site" evidence="5">
    <location>
        <position position="83"/>
    </location>
    <ligand>
        <name>3-dehydroquinate</name>
        <dbReference type="ChEBI" id="CHEBI:32364"/>
    </ligand>
</feature>
<comment type="subunit">
    <text evidence="5">Homodimer.</text>
</comment>
<dbReference type="GO" id="GO:0008652">
    <property type="term" value="P:amino acid biosynthetic process"/>
    <property type="evidence" value="ECO:0007669"/>
    <property type="project" value="UniProtKB-KW"/>
</dbReference>
<sequence>MENIVQVRNIKLGEGLPKIAVPFMGSNNEEILKEVEYLKTIKVDIAEWRIDYYKDVENLEKVKEILSMVRKALGEIPLLVTFRTAKEGGEREISIEYYVELKKAIAETKNADLIDVELFIAEDEKVKDIVETAHKFGSKVIMSNHDFHKTPERAEIVKRLCKMQELGADIPKIAVMPVDAKDVLELLSATYEMKSEHGATPIITMSMGSLGVVSRLAGETFGSALTFGSAKTASAPGQLEANNLYEILKSISANK</sequence>
<dbReference type="AlphaFoldDB" id="A0A1S8KYS3"/>
<dbReference type="Gene3D" id="3.20.20.70">
    <property type="entry name" value="Aldolase class I"/>
    <property type="match status" value="1"/>
</dbReference>
<dbReference type="NCBIfam" id="TIGR01093">
    <property type="entry name" value="aroD"/>
    <property type="match status" value="1"/>
</dbReference>
<dbReference type="SUPFAM" id="SSF51569">
    <property type="entry name" value="Aldolase"/>
    <property type="match status" value="1"/>
</dbReference>
<proteinExistence type="inferred from homology"/>
<feature type="active site" description="Proton donor/acceptor" evidence="5">
    <location>
        <position position="145"/>
    </location>
</feature>
<accession>A0A1S8KYS3</accession>
<evidence type="ECO:0000313" key="7">
    <source>
        <dbReference type="Proteomes" id="UP000190951"/>
    </source>
</evidence>
<evidence type="ECO:0000256" key="4">
    <source>
        <dbReference type="ARBA" id="ARBA00023270"/>
    </source>
</evidence>
<keyword evidence="7" id="KW-1185">Reference proteome</keyword>
<comment type="catalytic activity">
    <reaction evidence="1 5">
        <text>3-dehydroquinate = 3-dehydroshikimate + H2O</text>
        <dbReference type="Rhea" id="RHEA:21096"/>
        <dbReference type="ChEBI" id="CHEBI:15377"/>
        <dbReference type="ChEBI" id="CHEBI:16630"/>
        <dbReference type="ChEBI" id="CHEBI:32364"/>
        <dbReference type="EC" id="4.2.1.10"/>
    </reaction>
</comment>
<feature type="binding site" evidence="5">
    <location>
        <position position="238"/>
    </location>
    <ligand>
        <name>3-dehydroquinate</name>
        <dbReference type="ChEBI" id="CHEBI:32364"/>
    </ligand>
</feature>
<name>A0A1S8KYS3_9CLOT</name>
<dbReference type="GO" id="GO:0003855">
    <property type="term" value="F:3-dehydroquinate dehydratase activity"/>
    <property type="evidence" value="ECO:0007669"/>
    <property type="project" value="UniProtKB-UniRule"/>
</dbReference>
<dbReference type="InterPro" id="IPR050146">
    <property type="entry name" value="Type-I_3-dehydroquinase"/>
</dbReference>
<dbReference type="KEGG" id="crw:CROST_035540"/>
<dbReference type="InterPro" id="IPR001381">
    <property type="entry name" value="DHquinase_I"/>
</dbReference>
<comment type="similarity">
    <text evidence="5">Belongs to the type-I 3-dehydroquinase family.</text>
</comment>
<feature type="binding site" evidence="5">
    <location>
        <begin position="47"/>
        <end position="49"/>
    </location>
    <ligand>
        <name>3-dehydroquinate</name>
        <dbReference type="ChEBI" id="CHEBI:32364"/>
    </ligand>
</feature>
<gene>
    <name evidence="5 6" type="primary">aroD</name>
    <name evidence="6" type="ORF">CROST_035540</name>
</gene>
<evidence type="ECO:0000313" key="6">
    <source>
        <dbReference type="EMBL" id="URZ12809.1"/>
    </source>
</evidence>
<dbReference type="EC" id="4.2.1.10" evidence="5"/>
<dbReference type="GO" id="GO:0009073">
    <property type="term" value="P:aromatic amino acid family biosynthetic process"/>
    <property type="evidence" value="ECO:0007669"/>
    <property type="project" value="UniProtKB-KW"/>
</dbReference>
<dbReference type="CDD" id="cd00502">
    <property type="entry name" value="DHQase_I"/>
    <property type="match status" value="1"/>
</dbReference>
<dbReference type="Proteomes" id="UP000190951">
    <property type="component" value="Chromosome"/>
</dbReference>
<dbReference type="STRING" id="84029.CROST_39160"/>
<keyword evidence="4 5" id="KW-0704">Schiff base</keyword>
<organism evidence="6 7">
    <name type="scientific">Clostridium felsineum</name>
    <dbReference type="NCBI Taxonomy" id="36839"/>
    <lineage>
        <taxon>Bacteria</taxon>
        <taxon>Bacillati</taxon>
        <taxon>Bacillota</taxon>
        <taxon>Clostridia</taxon>
        <taxon>Eubacteriales</taxon>
        <taxon>Clostridiaceae</taxon>
        <taxon>Clostridium</taxon>
    </lineage>
</organism>
<dbReference type="RefSeq" id="WP_077832306.1">
    <property type="nucleotide sequence ID" value="NZ_CP096983.1"/>
</dbReference>
<dbReference type="InterPro" id="IPR013785">
    <property type="entry name" value="Aldolase_TIM"/>
</dbReference>
<evidence type="ECO:0000256" key="1">
    <source>
        <dbReference type="ARBA" id="ARBA00001864"/>
    </source>
</evidence>
<dbReference type="Pfam" id="PF01487">
    <property type="entry name" value="DHquinase_I"/>
    <property type="match status" value="1"/>
</dbReference>
<keyword evidence="3 5" id="KW-0456">Lyase</keyword>
<evidence type="ECO:0000256" key="5">
    <source>
        <dbReference type="HAMAP-Rule" id="MF_00214"/>
    </source>
</evidence>
<comment type="caution">
    <text evidence="5">Lacks conserved residue(s) required for the propagation of feature annotation.</text>
</comment>
<dbReference type="PANTHER" id="PTHR43699:SF1">
    <property type="entry name" value="3-DEHYDROQUINATE DEHYDRATASE"/>
    <property type="match status" value="1"/>
</dbReference>
<comment type="pathway">
    <text evidence="5">Metabolic intermediate biosynthesis; chorismate biosynthesis; chorismate from D-erythrose 4-phosphate and phosphoenolpyruvate: step 3/7.</text>
</comment>
<evidence type="ECO:0000256" key="3">
    <source>
        <dbReference type="ARBA" id="ARBA00023239"/>
    </source>
</evidence>
<dbReference type="FunFam" id="3.20.20.70:FF:000047">
    <property type="entry name" value="3-dehydroquinate dehydratase"/>
    <property type="match status" value="1"/>
</dbReference>
<reference evidence="6 7" key="1">
    <citation type="submission" date="2022-04" db="EMBL/GenBank/DDBJ databases">
        <title>Genome sequence of C. roseum typestrain.</title>
        <authorList>
            <person name="Poehlein A."/>
            <person name="Schoch T."/>
            <person name="Duerre P."/>
            <person name="Daniel R."/>
        </authorList>
    </citation>
    <scope>NUCLEOTIDE SEQUENCE [LARGE SCALE GENOMIC DNA]</scope>
    <source>
        <strain evidence="6 7">DSM 7320</strain>
    </source>
</reference>
<protein>
    <recommendedName>
        <fullName evidence="5">3-dehydroquinate dehydratase</fullName>
        <shortName evidence="5">3-dehydroquinase</shortName>
        <ecNumber evidence="5">4.2.1.10</ecNumber>
    </recommendedName>
    <alternativeName>
        <fullName evidence="5">Type I DHQase</fullName>
    </alternativeName>
    <alternativeName>
        <fullName evidence="5">Type I dehydroquinase</fullName>
        <shortName evidence="5">DHQ1</shortName>
    </alternativeName>
</protein>
<evidence type="ECO:0000256" key="2">
    <source>
        <dbReference type="ARBA" id="ARBA00023141"/>
    </source>
</evidence>
<dbReference type="EMBL" id="CP096983">
    <property type="protein sequence ID" value="URZ12809.1"/>
    <property type="molecule type" value="Genomic_DNA"/>
</dbReference>